<keyword evidence="3" id="KW-1185">Reference proteome</keyword>
<protein>
    <submittedName>
        <fullName evidence="2">Uncharacterized protein</fullName>
    </submittedName>
</protein>
<proteinExistence type="predicted"/>
<evidence type="ECO:0000256" key="1">
    <source>
        <dbReference type="SAM" id="MobiDB-lite"/>
    </source>
</evidence>
<comment type="caution">
    <text evidence="2">The sequence shown here is derived from an EMBL/GenBank/DDBJ whole genome shotgun (WGS) entry which is preliminary data.</text>
</comment>
<reference evidence="2" key="1">
    <citation type="journal article" date="2022" name="bioRxiv">
        <title>Sequencing and chromosome-scale assembly of the giantPleurodeles waltlgenome.</title>
        <authorList>
            <person name="Brown T."/>
            <person name="Elewa A."/>
            <person name="Iarovenko S."/>
            <person name="Subramanian E."/>
            <person name="Araus A.J."/>
            <person name="Petzold A."/>
            <person name="Susuki M."/>
            <person name="Suzuki K.-i.T."/>
            <person name="Hayashi T."/>
            <person name="Toyoda A."/>
            <person name="Oliveira C."/>
            <person name="Osipova E."/>
            <person name="Leigh N.D."/>
            <person name="Simon A."/>
            <person name="Yun M.H."/>
        </authorList>
    </citation>
    <scope>NUCLEOTIDE SEQUENCE</scope>
    <source>
        <strain evidence="2">20211129_DDA</strain>
        <tissue evidence="2">Liver</tissue>
    </source>
</reference>
<feature type="region of interest" description="Disordered" evidence="1">
    <location>
        <begin position="1"/>
        <end position="82"/>
    </location>
</feature>
<dbReference type="Proteomes" id="UP001066276">
    <property type="component" value="Chromosome 9"/>
</dbReference>
<dbReference type="AlphaFoldDB" id="A0AAV7MT30"/>
<evidence type="ECO:0000313" key="2">
    <source>
        <dbReference type="EMBL" id="KAJ1106906.1"/>
    </source>
</evidence>
<gene>
    <name evidence="2" type="ORF">NDU88_004304</name>
</gene>
<accession>A0AAV7MT30</accession>
<feature type="compositionally biased region" description="Basic and acidic residues" evidence="1">
    <location>
        <begin position="37"/>
        <end position="82"/>
    </location>
</feature>
<name>A0AAV7MT30_PLEWA</name>
<organism evidence="2 3">
    <name type="scientific">Pleurodeles waltl</name>
    <name type="common">Iberian ribbed newt</name>
    <dbReference type="NCBI Taxonomy" id="8319"/>
    <lineage>
        <taxon>Eukaryota</taxon>
        <taxon>Metazoa</taxon>
        <taxon>Chordata</taxon>
        <taxon>Craniata</taxon>
        <taxon>Vertebrata</taxon>
        <taxon>Euteleostomi</taxon>
        <taxon>Amphibia</taxon>
        <taxon>Batrachia</taxon>
        <taxon>Caudata</taxon>
        <taxon>Salamandroidea</taxon>
        <taxon>Salamandridae</taxon>
        <taxon>Pleurodelinae</taxon>
        <taxon>Pleurodeles</taxon>
    </lineage>
</organism>
<sequence>MDSESGTGFRSCCGDGASPRYPGNGDAGNCLGNPDIRVPERTEKEDGLCVRGADEDKNADIDEKERDDETKTRNRNGNREVTLETRGQLCAGRRAEGRKLRHIPGGTWLTKVWSFLKDKFY</sequence>
<dbReference type="EMBL" id="JANPWB010000013">
    <property type="protein sequence ID" value="KAJ1106906.1"/>
    <property type="molecule type" value="Genomic_DNA"/>
</dbReference>
<evidence type="ECO:0000313" key="3">
    <source>
        <dbReference type="Proteomes" id="UP001066276"/>
    </source>
</evidence>